<sequence length="366" mass="40603">MSHTSSASPPRVHQFLPFFALPDAVGTHTVRTQEALARAGMDGRIWAERVLSRSEAEVHLFQRANRTRASRGKILLYQASTGSVDGMVEFLAGQPQPRTMYYHNITPSEFFRQYDESAAASMERGRTELRLLAQTIRVAAAASTFNANELRALGVPDVHVIPPYIPPRLATKPNERHLDWLLRTKKGMDLLFVGRVVPNKGHLNLLRVLAVIRRAIDPHARLFVVGGWALPPYTERLFRLRSRLQLEGVVFTGQVSDSVLAAHYRSADVFLSLSEHEGYGLPLIEAMRFDLPVVAYDAAAVAETLGGAGVLLGTLDALLTAEVLGRLVHNQDLLNQVRARQQARLAELDSLPLDEMQLNLMRQVAG</sequence>
<dbReference type="EMBL" id="JAEKNQ010000019">
    <property type="protein sequence ID" value="MBJ7602465.1"/>
    <property type="molecule type" value="Genomic_DNA"/>
</dbReference>
<dbReference type="PANTHER" id="PTHR46401:SF2">
    <property type="entry name" value="GLYCOSYLTRANSFERASE WBBK-RELATED"/>
    <property type="match status" value="1"/>
</dbReference>
<dbReference type="SUPFAM" id="SSF53756">
    <property type="entry name" value="UDP-Glycosyltransferase/glycogen phosphorylase"/>
    <property type="match status" value="1"/>
</dbReference>
<comment type="caution">
    <text evidence="3">The sequence shown here is derived from an EMBL/GenBank/DDBJ whole genome shotgun (WGS) entry which is preliminary data.</text>
</comment>
<dbReference type="GO" id="GO:0016757">
    <property type="term" value="F:glycosyltransferase activity"/>
    <property type="evidence" value="ECO:0007669"/>
    <property type="project" value="InterPro"/>
</dbReference>
<dbReference type="Gene3D" id="3.40.50.2000">
    <property type="entry name" value="Glycogen Phosphorylase B"/>
    <property type="match status" value="2"/>
</dbReference>
<dbReference type="RefSeq" id="WP_338176986.1">
    <property type="nucleotide sequence ID" value="NZ_JAEKNQ010000019.1"/>
</dbReference>
<dbReference type="Pfam" id="PF00534">
    <property type="entry name" value="Glycos_transf_1"/>
    <property type="match status" value="1"/>
</dbReference>
<dbReference type="Proteomes" id="UP000620075">
    <property type="component" value="Unassembled WGS sequence"/>
</dbReference>
<reference evidence="3 4" key="1">
    <citation type="submission" date="2020-10" db="EMBL/GenBank/DDBJ databases">
        <title>Ca. Dormibacterota MAGs.</title>
        <authorList>
            <person name="Montgomery K."/>
        </authorList>
    </citation>
    <scope>NUCLEOTIDE SEQUENCE [LARGE SCALE GENOMIC DNA]</scope>
    <source>
        <strain evidence="3">SC8811_S16_3</strain>
    </source>
</reference>
<dbReference type="GO" id="GO:0009103">
    <property type="term" value="P:lipopolysaccharide biosynthetic process"/>
    <property type="evidence" value="ECO:0007669"/>
    <property type="project" value="TreeGrafter"/>
</dbReference>
<accession>A0A934N6F8</accession>
<keyword evidence="1" id="KW-0808">Transferase</keyword>
<feature type="domain" description="Glycosyl transferase family 1" evidence="2">
    <location>
        <begin position="186"/>
        <end position="338"/>
    </location>
</feature>
<proteinExistence type="predicted"/>
<protein>
    <submittedName>
        <fullName evidence="3">Glycosyltransferase</fullName>
    </submittedName>
</protein>
<dbReference type="AlphaFoldDB" id="A0A934N6F8"/>
<evidence type="ECO:0000259" key="2">
    <source>
        <dbReference type="Pfam" id="PF00534"/>
    </source>
</evidence>
<dbReference type="InterPro" id="IPR001296">
    <property type="entry name" value="Glyco_trans_1"/>
</dbReference>
<dbReference type="CDD" id="cd03801">
    <property type="entry name" value="GT4_PimA-like"/>
    <property type="match status" value="1"/>
</dbReference>
<evidence type="ECO:0000313" key="4">
    <source>
        <dbReference type="Proteomes" id="UP000620075"/>
    </source>
</evidence>
<name>A0A934N6F8_9BACT</name>
<gene>
    <name evidence="3" type="ORF">JF888_04620</name>
</gene>
<evidence type="ECO:0000313" key="3">
    <source>
        <dbReference type="EMBL" id="MBJ7602465.1"/>
    </source>
</evidence>
<evidence type="ECO:0000256" key="1">
    <source>
        <dbReference type="ARBA" id="ARBA00022679"/>
    </source>
</evidence>
<dbReference type="PANTHER" id="PTHR46401">
    <property type="entry name" value="GLYCOSYLTRANSFERASE WBBK-RELATED"/>
    <property type="match status" value="1"/>
</dbReference>
<organism evidence="3 4">
    <name type="scientific">Candidatus Dormiibacter inghamiae</name>
    <dbReference type="NCBI Taxonomy" id="3127013"/>
    <lineage>
        <taxon>Bacteria</taxon>
        <taxon>Bacillati</taxon>
        <taxon>Candidatus Dormiibacterota</taxon>
        <taxon>Candidatus Dormibacteria</taxon>
        <taxon>Candidatus Dormibacterales</taxon>
        <taxon>Candidatus Dormibacteraceae</taxon>
        <taxon>Candidatus Dormiibacter</taxon>
    </lineage>
</organism>